<dbReference type="RefSeq" id="WP_179813151.1">
    <property type="nucleotide sequence ID" value="NZ_JACBZD010000001.1"/>
</dbReference>
<dbReference type="Pfam" id="PF04321">
    <property type="entry name" value="RmlD_sub_bind"/>
    <property type="match status" value="1"/>
</dbReference>
<feature type="domain" description="RmlD-like substrate binding" evidence="1">
    <location>
        <begin position="10"/>
        <end position="292"/>
    </location>
</feature>
<comment type="caution">
    <text evidence="2">The sequence shown here is derived from an EMBL/GenBank/DDBJ whole genome shotgun (WGS) entry which is preliminary data.</text>
</comment>
<reference evidence="2 3" key="1">
    <citation type="submission" date="2020-07" db="EMBL/GenBank/DDBJ databases">
        <title>Sequencing the genomes of 1000 actinobacteria strains.</title>
        <authorList>
            <person name="Klenk H.-P."/>
        </authorList>
    </citation>
    <scope>NUCLEOTIDE SEQUENCE [LARGE SCALE GENOMIC DNA]</scope>
    <source>
        <strain evidence="2 3">DSM 42178</strain>
    </source>
</reference>
<protein>
    <submittedName>
        <fullName evidence="2">dTDP-4-dehydrorhamnose reductase</fullName>
        <ecNumber evidence="2">1.1.1.133</ecNumber>
    </submittedName>
</protein>
<gene>
    <name evidence="2" type="ORF">FHU37_001161</name>
</gene>
<dbReference type="GO" id="GO:0008831">
    <property type="term" value="F:dTDP-4-dehydrorhamnose reductase activity"/>
    <property type="evidence" value="ECO:0007669"/>
    <property type="project" value="UniProtKB-EC"/>
</dbReference>
<dbReference type="AlphaFoldDB" id="A0A853A1E2"/>
<evidence type="ECO:0000313" key="3">
    <source>
        <dbReference type="Proteomes" id="UP000567795"/>
    </source>
</evidence>
<organism evidence="2 3">
    <name type="scientific">Allostreptomyces psammosilenae</name>
    <dbReference type="NCBI Taxonomy" id="1892865"/>
    <lineage>
        <taxon>Bacteria</taxon>
        <taxon>Bacillati</taxon>
        <taxon>Actinomycetota</taxon>
        <taxon>Actinomycetes</taxon>
        <taxon>Kitasatosporales</taxon>
        <taxon>Streptomycetaceae</taxon>
        <taxon>Allostreptomyces</taxon>
    </lineage>
</organism>
<dbReference type="InterPro" id="IPR036291">
    <property type="entry name" value="NAD(P)-bd_dom_sf"/>
</dbReference>
<dbReference type="SUPFAM" id="SSF51735">
    <property type="entry name" value="NAD(P)-binding Rossmann-fold domains"/>
    <property type="match status" value="1"/>
</dbReference>
<keyword evidence="3" id="KW-1185">Reference proteome</keyword>
<evidence type="ECO:0000259" key="1">
    <source>
        <dbReference type="Pfam" id="PF04321"/>
    </source>
</evidence>
<dbReference type="EMBL" id="JACBZD010000001">
    <property type="protein sequence ID" value="NYI04218.1"/>
    <property type="molecule type" value="Genomic_DNA"/>
</dbReference>
<evidence type="ECO:0000313" key="2">
    <source>
        <dbReference type="EMBL" id="NYI04218.1"/>
    </source>
</evidence>
<dbReference type="Gene3D" id="3.40.50.720">
    <property type="entry name" value="NAD(P)-binding Rossmann-like Domain"/>
    <property type="match status" value="1"/>
</dbReference>
<dbReference type="Proteomes" id="UP000567795">
    <property type="component" value="Unassembled WGS sequence"/>
</dbReference>
<accession>A0A853A1E2</accession>
<dbReference type="EC" id="1.1.1.133" evidence="2"/>
<dbReference type="InterPro" id="IPR029903">
    <property type="entry name" value="RmlD-like-bd"/>
</dbReference>
<keyword evidence="2" id="KW-0560">Oxidoreductase</keyword>
<dbReference type="PANTHER" id="PTHR43242">
    <property type="entry name" value="NAD(P)-BINDING ROSSMANN-FOLD SUPERFAMILY PROTEIN"/>
    <property type="match status" value="1"/>
</dbReference>
<name>A0A853A1E2_9ACTN</name>
<dbReference type="PANTHER" id="PTHR43242:SF1">
    <property type="entry name" value="NAD(P)-BINDING ROSSMANN-FOLD SUPERFAMILY PROTEIN"/>
    <property type="match status" value="1"/>
</dbReference>
<proteinExistence type="predicted"/>
<sequence>MTAPRALVVGSGFVGTAIARRLAAGGTVAVRASRRPPAAAGAPGEPAWTALDATDRDACRRVVDAVRPDAVVLVHGPSDVTWCEAHPEEAVAAHTAATANLAAAAAGRRTVLISTDNVFDGAAPGYPEPAPTAPGNAYGRAKLAAERVLLATAADASVLRVSLVYGWEPPDAGKWLNYFASCAHRLRRGERVEAPDDHWTTPVLVDDVAEVTAAVLAGPAPELLHLGGPDRVSRAEWARLIATAVGAPTDLVVPVPKAAGRYACRPTNACLTSVHLGRIAATRGIRVRGVREGAEALLGAPHPG</sequence>